<dbReference type="GO" id="GO:0016757">
    <property type="term" value="F:glycosyltransferase activity"/>
    <property type="evidence" value="ECO:0007669"/>
    <property type="project" value="UniProtKB-KW"/>
</dbReference>
<dbReference type="EMBL" id="KZ819641">
    <property type="protein sequence ID" value="PWN87267.1"/>
    <property type="molecule type" value="Genomic_DNA"/>
</dbReference>
<dbReference type="OrthoDB" id="4537726at2759"/>
<dbReference type="InterPro" id="IPR029044">
    <property type="entry name" value="Nucleotide-diphossugar_trans"/>
</dbReference>
<dbReference type="AlphaFoldDB" id="A0A316YCR9"/>
<dbReference type="SUPFAM" id="SSF53448">
    <property type="entry name" value="Nucleotide-diphospho-sugar transferases"/>
    <property type="match status" value="1"/>
</dbReference>
<dbReference type="STRING" id="215250.A0A316YCR9"/>
<name>A0A316YCR9_9BASI</name>
<dbReference type="InterPro" id="IPR026461">
    <property type="entry name" value="Trfase_2_rSAM/seldom_assoc"/>
</dbReference>
<evidence type="ECO:0000313" key="7">
    <source>
        <dbReference type="EMBL" id="PWN87267.1"/>
    </source>
</evidence>
<dbReference type="InterPro" id="IPR001173">
    <property type="entry name" value="Glyco_trans_2-like"/>
</dbReference>
<dbReference type="Proteomes" id="UP000245768">
    <property type="component" value="Unassembled WGS sequence"/>
</dbReference>
<gene>
    <name evidence="7" type="ORF">FA10DRAFT_198831</name>
</gene>
<evidence type="ECO:0000256" key="3">
    <source>
        <dbReference type="ARBA" id="ARBA00022676"/>
    </source>
</evidence>
<dbReference type="GO" id="GO:0005886">
    <property type="term" value="C:plasma membrane"/>
    <property type="evidence" value="ECO:0007669"/>
    <property type="project" value="UniProtKB-SubCell"/>
</dbReference>
<keyword evidence="5" id="KW-0472">Membrane</keyword>
<dbReference type="InParanoid" id="A0A316YCR9"/>
<proteinExistence type="predicted"/>
<evidence type="ECO:0000313" key="8">
    <source>
        <dbReference type="Proteomes" id="UP000245768"/>
    </source>
</evidence>
<comment type="subcellular location">
    <subcellularLocation>
        <location evidence="1">Cell membrane</location>
    </subcellularLocation>
</comment>
<evidence type="ECO:0000256" key="1">
    <source>
        <dbReference type="ARBA" id="ARBA00004236"/>
    </source>
</evidence>
<dbReference type="Pfam" id="PF00535">
    <property type="entry name" value="Glycos_transf_2"/>
    <property type="match status" value="1"/>
</dbReference>
<evidence type="ECO:0000256" key="5">
    <source>
        <dbReference type="ARBA" id="ARBA00023136"/>
    </source>
</evidence>
<evidence type="ECO:0000259" key="6">
    <source>
        <dbReference type="Pfam" id="PF00535"/>
    </source>
</evidence>
<dbReference type="RefSeq" id="XP_025374465.1">
    <property type="nucleotide sequence ID" value="XM_025518428.1"/>
</dbReference>
<protein>
    <submittedName>
        <fullName evidence="7">Nucleotide-diphospho-sugar transferase</fullName>
    </submittedName>
</protein>
<dbReference type="GeneID" id="37040344"/>
<keyword evidence="8" id="KW-1185">Reference proteome</keyword>
<sequence length="270" mass="30281">MMHRSAAPASQKAQVRHGSHPITVVIPCLNEALAIEATVERLFSTASIASPEVIVVDGGSKDATLRVISSLRVRYRTLRVLASPVPSRGKQMSMGAKIAASTSRLVLFLHADTLLPAAWDQAIVEADARHPTLMLGCFRLALPEPIDSKLRIMLLVANLRASWARLPYGDQAYFVRSQELDRIGGIDETLPMMEDVDLLARYQRAAKSKAKRCSLLRERDSLCILNLSVITSPRRWKKKGVWRNTLLNQVYMLAWWAGVSPRTIYAWYYR</sequence>
<dbReference type="Gene3D" id="3.90.550.10">
    <property type="entry name" value="Spore Coat Polysaccharide Biosynthesis Protein SpsA, Chain A"/>
    <property type="match status" value="1"/>
</dbReference>
<keyword evidence="2" id="KW-1003">Cell membrane</keyword>
<evidence type="ECO:0000256" key="2">
    <source>
        <dbReference type="ARBA" id="ARBA00022475"/>
    </source>
</evidence>
<dbReference type="PANTHER" id="PTHR43646:SF2">
    <property type="entry name" value="GLYCOSYLTRANSFERASE 2-LIKE DOMAIN-CONTAINING PROTEIN"/>
    <property type="match status" value="1"/>
</dbReference>
<keyword evidence="3" id="KW-0328">Glycosyltransferase</keyword>
<evidence type="ECO:0000256" key="4">
    <source>
        <dbReference type="ARBA" id="ARBA00022679"/>
    </source>
</evidence>
<accession>A0A316YCR9</accession>
<dbReference type="PANTHER" id="PTHR43646">
    <property type="entry name" value="GLYCOSYLTRANSFERASE"/>
    <property type="match status" value="1"/>
</dbReference>
<dbReference type="CDD" id="cd02522">
    <property type="entry name" value="GT_2_like_a"/>
    <property type="match status" value="1"/>
</dbReference>
<reference evidence="7 8" key="1">
    <citation type="journal article" date="2018" name="Mol. Biol. Evol.">
        <title>Broad Genomic Sampling Reveals a Smut Pathogenic Ancestry of the Fungal Clade Ustilaginomycotina.</title>
        <authorList>
            <person name="Kijpornyongpan T."/>
            <person name="Mondo S.J."/>
            <person name="Barry K."/>
            <person name="Sandor L."/>
            <person name="Lee J."/>
            <person name="Lipzen A."/>
            <person name="Pangilinan J."/>
            <person name="LaButti K."/>
            <person name="Hainaut M."/>
            <person name="Henrissat B."/>
            <person name="Grigoriev I.V."/>
            <person name="Spatafora J.W."/>
            <person name="Aime M.C."/>
        </authorList>
    </citation>
    <scope>NUCLEOTIDE SEQUENCE [LARGE SCALE GENOMIC DNA]</scope>
    <source>
        <strain evidence="7 8">MCA 4198</strain>
    </source>
</reference>
<feature type="domain" description="Glycosyltransferase 2-like" evidence="6">
    <location>
        <begin position="23"/>
        <end position="138"/>
    </location>
</feature>
<organism evidence="7 8">
    <name type="scientific">Acaromyces ingoldii</name>
    <dbReference type="NCBI Taxonomy" id="215250"/>
    <lineage>
        <taxon>Eukaryota</taxon>
        <taxon>Fungi</taxon>
        <taxon>Dikarya</taxon>
        <taxon>Basidiomycota</taxon>
        <taxon>Ustilaginomycotina</taxon>
        <taxon>Exobasidiomycetes</taxon>
        <taxon>Exobasidiales</taxon>
        <taxon>Cryptobasidiaceae</taxon>
        <taxon>Acaromyces</taxon>
    </lineage>
</organism>
<keyword evidence="4 7" id="KW-0808">Transferase</keyword>